<dbReference type="OrthoDB" id="9800326at2"/>
<dbReference type="GO" id="GO:0006355">
    <property type="term" value="P:regulation of DNA-templated transcription"/>
    <property type="evidence" value="ECO:0007669"/>
    <property type="project" value="UniProtKB-ARBA"/>
</dbReference>
<dbReference type="Pfam" id="PF13412">
    <property type="entry name" value="HTH_24"/>
    <property type="match status" value="1"/>
</dbReference>
<dbReference type="CDD" id="cd00090">
    <property type="entry name" value="HTH_ARSR"/>
    <property type="match status" value="1"/>
</dbReference>
<dbReference type="InterPro" id="IPR011008">
    <property type="entry name" value="Dimeric_a/b-barrel"/>
</dbReference>
<evidence type="ECO:0000256" key="2">
    <source>
        <dbReference type="ARBA" id="ARBA00023125"/>
    </source>
</evidence>
<dbReference type="SUPFAM" id="SSF54909">
    <property type="entry name" value="Dimeric alpha+beta barrel"/>
    <property type="match status" value="1"/>
</dbReference>
<keyword evidence="6" id="KW-1185">Reference proteome</keyword>
<dbReference type="InterPro" id="IPR036388">
    <property type="entry name" value="WH-like_DNA-bd_sf"/>
</dbReference>
<dbReference type="EMBL" id="CP034562">
    <property type="protein sequence ID" value="AZQ61877.1"/>
    <property type="molecule type" value="Genomic_DNA"/>
</dbReference>
<evidence type="ECO:0000256" key="1">
    <source>
        <dbReference type="ARBA" id="ARBA00023015"/>
    </source>
</evidence>
<dbReference type="InterPro" id="IPR011991">
    <property type="entry name" value="ArsR-like_HTH"/>
</dbReference>
<dbReference type="GO" id="GO:0043200">
    <property type="term" value="P:response to amino acid"/>
    <property type="evidence" value="ECO:0007669"/>
    <property type="project" value="TreeGrafter"/>
</dbReference>
<evidence type="ECO:0000313" key="6">
    <source>
        <dbReference type="Proteomes" id="UP000267268"/>
    </source>
</evidence>
<name>A0A3Q9FKM5_9BACT</name>
<dbReference type="InterPro" id="IPR019888">
    <property type="entry name" value="Tscrpt_reg_AsnC-like"/>
</dbReference>
<dbReference type="PROSITE" id="PS50956">
    <property type="entry name" value="HTH_ASNC_2"/>
    <property type="match status" value="1"/>
</dbReference>
<dbReference type="PANTHER" id="PTHR30154">
    <property type="entry name" value="LEUCINE-RESPONSIVE REGULATORY PROTEIN"/>
    <property type="match status" value="1"/>
</dbReference>
<dbReference type="Gene3D" id="1.10.10.10">
    <property type="entry name" value="Winged helix-like DNA-binding domain superfamily/Winged helix DNA-binding domain"/>
    <property type="match status" value="1"/>
</dbReference>
<evidence type="ECO:0000259" key="4">
    <source>
        <dbReference type="PROSITE" id="PS50956"/>
    </source>
</evidence>
<protein>
    <submittedName>
        <fullName evidence="5">Lrp/AsnC family transcriptional regulator</fullName>
    </submittedName>
</protein>
<evidence type="ECO:0000256" key="3">
    <source>
        <dbReference type="ARBA" id="ARBA00023163"/>
    </source>
</evidence>
<dbReference type="AlphaFoldDB" id="A0A3Q9FKM5"/>
<gene>
    <name evidence="5" type="ORF">EI427_06375</name>
</gene>
<dbReference type="PRINTS" id="PR00033">
    <property type="entry name" value="HTHASNC"/>
</dbReference>
<dbReference type="RefSeq" id="WP_126612828.1">
    <property type="nucleotide sequence ID" value="NZ_CP034562.1"/>
</dbReference>
<dbReference type="GO" id="GO:0043565">
    <property type="term" value="F:sequence-specific DNA binding"/>
    <property type="evidence" value="ECO:0007669"/>
    <property type="project" value="InterPro"/>
</dbReference>
<reference evidence="5 6" key="1">
    <citation type="submission" date="2018-12" db="EMBL/GenBank/DDBJ databases">
        <title>Flammeovirga pectinis sp. nov., isolated from the gut of the Korean scallop, Patinopecten yessoensis.</title>
        <authorList>
            <person name="Bae J.-W."/>
            <person name="Jeong Y.-S."/>
            <person name="Kang W."/>
        </authorList>
    </citation>
    <scope>NUCLEOTIDE SEQUENCE [LARGE SCALE GENOMIC DNA]</scope>
    <source>
        <strain evidence="5 6">L12M1</strain>
    </source>
</reference>
<dbReference type="SUPFAM" id="SSF46785">
    <property type="entry name" value="Winged helix' DNA-binding domain"/>
    <property type="match status" value="1"/>
</dbReference>
<keyword evidence="1" id="KW-0805">Transcription regulation</keyword>
<dbReference type="InterPro" id="IPR000485">
    <property type="entry name" value="AsnC-type_HTH_dom"/>
</dbReference>
<feature type="domain" description="HTH asnC-type" evidence="4">
    <location>
        <begin position="11"/>
        <end position="72"/>
    </location>
</feature>
<dbReference type="Proteomes" id="UP000267268">
    <property type="component" value="Chromosome 1"/>
</dbReference>
<organism evidence="5 6">
    <name type="scientific">Flammeovirga pectinis</name>
    <dbReference type="NCBI Taxonomy" id="2494373"/>
    <lineage>
        <taxon>Bacteria</taxon>
        <taxon>Pseudomonadati</taxon>
        <taxon>Bacteroidota</taxon>
        <taxon>Cytophagia</taxon>
        <taxon>Cytophagales</taxon>
        <taxon>Flammeovirgaceae</taxon>
        <taxon>Flammeovirga</taxon>
    </lineage>
</organism>
<dbReference type="SMART" id="SM00344">
    <property type="entry name" value="HTH_ASNC"/>
    <property type="match status" value="1"/>
</dbReference>
<dbReference type="Pfam" id="PF01037">
    <property type="entry name" value="AsnC_trans_reg"/>
    <property type="match status" value="1"/>
</dbReference>
<evidence type="ECO:0000313" key="5">
    <source>
        <dbReference type="EMBL" id="AZQ61877.1"/>
    </source>
</evidence>
<dbReference type="Gene3D" id="3.30.70.920">
    <property type="match status" value="1"/>
</dbReference>
<dbReference type="InterPro" id="IPR019887">
    <property type="entry name" value="Tscrpt_reg_AsnC/Lrp_C"/>
</dbReference>
<accession>A0A3Q9FKM5</accession>
<dbReference type="PANTHER" id="PTHR30154:SF34">
    <property type="entry name" value="TRANSCRIPTIONAL REGULATOR AZLB"/>
    <property type="match status" value="1"/>
</dbReference>
<keyword evidence="3" id="KW-0804">Transcription</keyword>
<dbReference type="GO" id="GO:0005829">
    <property type="term" value="C:cytosol"/>
    <property type="evidence" value="ECO:0007669"/>
    <property type="project" value="TreeGrafter"/>
</dbReference>
<dbReference type="KEGG" id="fll:EI427_06375"/>
<keyword evidence="2" id="KW-0238">DNA-binding</keyword>
<sequence length="161" mass="18216">MSTLKKAVLRLDQTDRRILDILQKQAKITNAQLSKEIDLSPAPTLERVKKLENSGIIESYHAKLNTKALGLGVTTFVNVKIEKHNQENHTSFLKQVDQISEVIECHHVTGNSHYLLKVITTDIEEYQRVLLNKLSEIKEVDDLQSMIVLSSPKDAHTIPVP</sequence>
<dbReference type="InterPro" id="IPR036390">
    <property type="entry name" value="WH_DNA-bd_sf"/>
</dbReference>
<proteinExistence type="predicted"/>